<feature type="domain" description="NfeD-like C-terminal" evidence="6">
    <location>
        <begin position="94"/>
        <end position="147"/>
    </location>
</feature>
<dbReference type="EMBL" id="QZEI01000015">
    <property type="protein sequence ID" value="RLV60457.1"/>
    <property type="molecule type" value="Genomic_DNA"/>
</dbReference>
<comment type="caution">
    <text evidence="7">The sequence shown here is derived from an EMBL/GenBank/DDBJ whole genome shotgun (WGS) entry which is preliminary data.</text>
</comment>
<evidence type="ECO:0000256" key="3">
    <source>
        <dbReference type="ARBA" id="ARBA00022989"/>
    </source>
</evidence>
<protein>
    <submittedName>
        <fullName evidence="7">NfeD family protein</fullName>
    </submittedName>
</protein>
<evidence type="ECO:0000259" key="6">
    <source>
        <dbReference type="Pfam" id="PF01957"/>
    </source>
</evidence>
<accession>A0A3L8PYE1</accession>
<name>A0A3L8PYE1_9GAMM</name>
<evidence type="ECO:0000313" key="8">
    <source>
        <dbReference type="Proteomes" id="UP000281474"/>
    </source>
</evidence>
<reference evidence="7 8" key="1">
    <citation type="submission" date="2018-09" db="EMBL/GenBank/DDBJ databases">
        <title>Phylogeny of the Shewanellaceae, and recommendation for two new genera, Pseudoshewanella and Parashewanella.</title>
        <authorList>
            <person name="Wang G."/>
        </authorList>
    </citation>
    <scope>NUCLEOTIDE SEQUENCE [LARGE SCALE GENOMIC DNA]</scope>
    <source>
        <strain evidence="7 8">C51</strain>
    </source>
</reference>
<gene>
    <name evidence="7" type="ORF">D5018_06590</name>
</gene>
<evidence type="ECO:0000313" key="7">
    <source>
        <dbReference type="EMBL" id="RLV60457.1"/>
    </source>
</evidence>
<proteinExistence type="predicted"/>
<dbReference type="Proteomes" id="UP000281474">
    <property type="component" value="Unassembled WGS sequence"/>
</dbReference>
<dbReference type="AlphaFoldDB" id="A0A3L8PYE1"/>
<dbReference type="PANTHER" id="PTHR33507">
    <property type="entry name" value="INNER MEMBRANE PROTEIN YBBJ"/>
    <property type="match status" value="1"/>
</dbReference>
<evidence type="ECO:0000256" key="1">
    <source>
        <dbReference type="ARBA" id="ARBA00004141"/>
    </source>
</evidence>
<evidence type="ECO:0000256" key="5">
    <source>
        <dbReference type="SAM" id="Phobius"/>
    </source>
</evidence>
<organism evidence="7 8">
    <name type="scientific">Parashewanella curva</name>
    <dbReference type="NCBI Taxonomy" id="2338552"/>
    <lineage>
        <taxon>Bacteria</taxon>
        <taxon>Pseudomonadati</taxon>
        <taxon>Pseudomonadota</taxon>
        <taxon>Gammaproteobacteria</taxon>
        <taxon>Alteromonadales</taxon>
        <taxon>Shewanellaceae</taxon>
        <taxon>Parashewanella</taxon>
    </lineage>
</organism>
<dbReference type="InterPro" id="IPR002810">
    <property type="entry name" value="NfeD-like_C"/>
</dbReference>
<evidence type="ECO:0000256" key="2">
    <source>
        <dbReference type="ARBA" id="ARBA00022692"/>
    </source>
</evidence>
<feature type="transmembrane region" description="Helical" evidence="5">
    <location>
        <begin position="55"/>
        <end position="72"/>
    </location>
</feature>
<keyword evidence="8" id="KW-1185">Reference proteome</keyword>
<dbReference type="Pfam" id="PF01957">
    <property type="entry name" value="NfeD"/>
    <property type="match status" value="1"/>
</dbReference>
<keyword evidence="4 5" id="KW-0472">Membrane</keyword>
<comment type="subcellular location">
    <subcellularLocation>
        <location evidence="1">Membrane</location>
        <topology evidence="1">Multi-pass membrane protein</topology>
    </subcellularLocation>
</comment>
<sequence length="162" mass="17505">MSLTDPIVVWALIGLFLILAEIILPGGIVILLGIACLVVSSMLWGGVVEGFNQSLTLWFISSIVLLLGFRGLTQKMIGGDAHIDNTDEAIDVYGQIATVKETIGPGEHQGRIRFNGSDWPAVADGSQISVGEQVKIICQQNIAFVVELDNEEQQEQTEQQGN</sequence>
<evidence type="ECO:0000256" key="4">
    <source>
        <dbReference type="ARBA" id="ARBA00023136"/>
    </source>
</evidence>
<dbReference type="RefSeq" id="WP_121838217.1">
    <property type="nucleotide sequence ID" value="NZ_ML014764.1"/>
</dbReference>
<dbReference type="InterPro" id="IPR052165">
    <property type="entry name" value="Membrane_assoc_protease"/>
</dbReference>
<dbReference type="Gene3D" id="2.40.50.140">
    <property type="entry name" value="Nucleic acid-binding proteins"/>
    <property type="match status" value="1"/>
</dbReference>
<keyword evidence="3 5" id="KW-1133">Transmembrane helix</keyword>
<feature type="transmembrane region" description="Helical" evidence="5">
    <location>
        <begin position="7"/>
        <end position="35"/>
    </location>
</feature>
<dbReference type="GO" id="GO:0005886">
    <property type="term" value="C:plasma membrane"/>
    <property type="evidence" value="ECO:0007669"/>
    <property type="project" value="TreeGrafter"/>
</dbReference>
<dbReference type="PANTHER" id="PTHR33507:SF3">
    <property type="entry name" value="INNER MEMBRANE PROTEIN YBBJ"/>
    <property type="match status" value="1"/>
</dbReference>
<dbReference type="OrthoDB" id="338089at2"/>
<keyword evidence="2 5" id="KW-0812">Transmembrane</keyword>
<dbReference type="InterPro" id="IPR012340">
    <property type="entry name" value="NA-bd_OB-fold"/>
</dbReference>